<organism evidence="1 2">
    <name type="scientific">Trichostrongylus colubriformis</name>
    <name type="common">Black scour worm</name>
    <dbReference type="NCBI Taxonomy" id="6319"/>
    <lineage>
        <taxon>Eukaryota</taxon>
        <taxon>Metazoa</taxon>
        <taxon>Ecdysozoa</taxon>
        <taxon>Nematoda</taxon>
        <taxon>Chromadorea</taxon>
        <taxon>Rhabditida</taxon>
        <taxon>Rhabditina</taxon>
        <taxon>Rhabditomorpha</taxon>
        <taxon>Strongyloidea</taxon>
        <taxon>Trichostrongylidae</taxon>
        <taxon>Trichostrongylus</taxon>
    </lineage>
</organism>
<accession>A0AAN8EMN6</accession>
<comment type="caution">
    <text evidence="1">The sequence shown here is derived from an EMBL/GenBank/DDBJ whole genome shotgun (WGS) entry which is preliminary data.</text>
</comment>
<dbReference type="AlphaFoldDB" id="A0AAN8EMN6"/>
<proteinExistence type="predicted"/>
<dbReference type="Gene3D" id="1.10.510.10">
    <property type="entry name" value="Transferase(Phosphotransferase) domain 1"/>
    <property type="match status" value="1"/>
</dbReference>
<keyword evidence="2" id="KW-1185">Reference proteome</keyword>
<dbReference type="EMBL" id="WIXE01025927">
    <property type="protein sequence ID" value="KAK5964341.1"/>
    <property type="molecule type" value="Genomic_DNA"/>
</dbReference>
<sequence>MVKKLKEEMRTVRRDAAFYGVNCKTQLMSVMDYIDTLQYQDRVDYEYIYKMLEIGAKTAGGNIDLPYDWEVGEDPTQSITGYVVPSLKQQADRSTATAKLVALQRSDF</sequence>
<gene>
    <name evidence="1" type="ORF">GCK32_019961</name>
</gene>
<reference evidence="1 2" key="1">
    <citation type="submission" date="2019-10" db="EMBL/GenBank/DDBJ databases">
        <title>Assembly and Annotation for the nematode Trichostrongylus colubriformis.</title>
        <authorList>
            <person name="Martin J."/>
        </authorList>
    </citation>
    <scope>NUCLEOTIDE SEQUENCE [LARGE SCALE GENOMIC DNA]</scope>
    <source>
        <strain evidence="1">G859</strain>
        <tissue evidence="1">Whole worm</tissue>
    </source>
</reference>
<protein>
    <submittedName>
        <fullName evidence="1">Uncharacterized protein</fullName>
    </submittedName>
</protein>
<name>A0AAN8EMN6_TRICO</name>
<evidence type="ECO:0000313" key="1">
    <source>
        <dbReference type="EMBL" id="KAK5964341.1"/>
    </source>
</evidence>
<dbReference type="Proteomes" id="UP001331761">
    <property type="component" value="Unassembled WGS sequence"/>
</dbReference>
<evidence type="ECO:0000313" key="2">
    <source>
        <dbReference type="Proteomes" id="UP001331761"/>
    </source>
</evidence>